<evidence type="ECO:0000259" key="3">
    <source>
        <dbReference type="PROSITE" id="PS50041"/>
    </source>
</evidence>
<dbReference type="InterPro" id="IPR018378">
    <property type="entry name" value="C-type_lectin_CS"/>
</dbReference>
<feature type="signal peptide" evidence="2">
    <location>
        <begin position="1"/>
        <end position="34"/>
    </location>
</feature>
<gene>
    <name evidence="4" type="ORF">SOCEGT47_002410</name>
</gene>
<dbReference type="InterPro" id="IPR016187">
    <property type="entry name" value="CTDL_fold"/>
</dbReference>
<dbReference type="PROSITE" id="PS00615">
    <property type="entry name" value="C_TYPE_LECTIN_1"/>
    <property type="match status" value="1"/>
</dbReference>
<accession>A0A4P2PTA6</accession>
<evidence type="ECO:0000313" key="4">
    <source>
        <dbReference type="EMBL" id="AUX19788.1"/>
    </source>
</evidence>
<keyword evidence="1" id="KW-1015">Disulfide bond</keyword>
<reference evidence="4 5" key="1">
    <citation type="submission" date="2015-09" db="EMBL/GenBank/DDBJ databases">
        <title>Sorangium comparison.</title>
        <authorList>
            <person name="Zaburannyi N."/>
            <person name="Bunk B."/>
            <person name="Overmann J."/>
            <person name="Mueller R."/>
        </authorList>
    </citation>
    <scope>NUCLEOTIDE SEQUENCE [LARGE SCALE GENOMIC DNA]</scope>
    <source>
        <strain evidence="4 5">So ceGT47</strain>
    </source>
</reference>
<dbReference type="AlphaFoldDB" id="A0A4P2PTA6"/>
<evidence type="ECO:0000256" key="2">
    <source>
        <dbReference type="SAM" id="SignalP"/>
    </source>
</evidence>
<protein>
    <recommendedName>
        <fullName evidence="3">C-type lectin domain-containing protein</fullName>
    </recommendedName>
</protein>
<feature type="chain" id="PRO_5020562608" description="C-type lectin domain-containing protein" evidence="2">
    <location>
        <begin position="35"/>
        <end position="329"/>
    </location>
</feature>
<dbReference type="InterPro" id="IPR016186">
    <property type="entry name" value="C-type_lectin-like/link_sf"/>
</dbReference>
<dbReference type="Pfam" id="PF00059">
    <property type="entry name" value="Lectin_C"/>
    <property type="match status" value="1"/>
</dbReference>
<feature type="domain" description="C-type lectin" evidence="3">
    <location>
        <begin position="208"/>
        <end position="326"/>
    </location>
</feature>
<dbReference type="Gene3D" id="3.10.100.10">
    <property type="entry name" value="Mannose-Binding Protein A, subunit A"/>
    <property type="match status" value="1"/>
</dbReference>
<evidence type="ECO:0000313" key="5">
    <source>
        <dbReference type="Proteomes" id="UP000295781"/>
    </source>
</evidence>
<dbReference type="CDD" id="cd00037">
    <property type="entry name" value="CLECT"/>
    <property type="match status" value="1"/>
</dbReference>
<proteinExistence type="predicted"/>
<dbReference type="InterPro" id="IPR050111">
    <property type="entry name" value="C-type_lectin/snaclec_domain"/>
</dbReference>
<dbReference type="SMART" id="SM00034">
    <property type="entry name" value="CLECT"/>
    <property type="match status" value="1"/>
</dbReference>
<keyword evidence="2" id="KW-0732">Signal</keyword>
<dbReference type="PROSITE" id="PS50041">
    <property type="entry name" value="C_TYPE_LECTIN_2"/>
    <property type="match status" value="1"/>
</dbReference>
<dbReference type="PROSITE" id="PS51257">
    <property type="entry name" value="PROKAR_LIPOPROTEIN"/>
    <property type="match status" value="1"/>
</dbReference>
<dbReference type="RefSeq" id="WP_165372981.1">
    <property type="nucleotide sequence ID" value="NZ_CP012670.1"/>
</dbReference>
<name>A0A4P2PTA6_SORCE</name>
<dbReference type="Proteomes" id="UP000295781">
    <property type="component" value="Chromosome"/>
</dbReference>
<dbReference type="SUPFAM" id="SSF56436">
    <property type="entry name" value="C-type lectin-like"/>
    <property type="match status" value="1"/>
</dbReference>
<sequence>MLEQLARISRFLVLPLATASLAALGVAGCSAAEADDVAIEGTTEEAGVTNVRVDAESIARLSAGERLSVDLHARGVRVHFVFDGLDFDRIDLAFGDRGKAPMAEAMAPLFTHPYSPLDARDGRFVITTDPASFPELTADDIAALETERMIAREHGGSTPKAQPQSRDECVEQTIYFYVDIEINGVMQPVLCAHTILVCGGTTCDVHTHGGHEYLFCDGQESWADAKAQCASQGKSLLTINDAEEEAWVHGIASALSTQKWWMGFNDRASEGTFVWDSGEPVTHTNWYPGEPNDAGGDEDCGQLNRFYPELGWNDEPCSLHLRYICESTD</sequence>
<dbReference type="EMBL" id="CP012670">
    <property type="protein sequence ID" value="AUX19788.1"/>
    <property type="molecule type" value="Genomic_DNA"/>
</dbReference>
<dbReference type="PANTHER" id="PTHR22803">
    <property type="entry name" value="MANNOSE, PHOSPHOLIPASE, LECTIN RECEPTOR RELATED"/>
    <property type="match status" value="1"/>
</dbReference>
<organism evidence="4 5">
    <name type="scientific">Sorangium cellulosum</name>
    <name type="common">Polyangium cellulosum</name>
    <dbReference type="NCBI Taxonomy" id="56"/>
    <lineage>
        <taxon>Bacteria</taxon>
        <taxon>Pseudomonadati</taxon>
        <taxon>Myxococcota</taxon>
        <taxon>Polyangia</taxon>
        <taxon>Polyangiales</taxon>
        <taxon>Polyangiaceae</taxon>
        <taxon>Sorangium</taxon>
    </lineage>
</organism>
<evidence type="ECO:0000256" key="1">
    <source>
        <dbReference type="ARBA" id="ARBA00023157"/>
    </source>
</evidence>
<dbReference type="InterPro" id="IPR001304">
    <property type="entry name" value="C-type_lectin-like"/>
</dbReference>